<gene>
    <name evidence="2" type="ORF">E2562_014976</name>
</gene>
<dbReference type="PANTHER" id="PTHR33463:SF28">
    <property type="entry name" value="VTA1_CALLOSE SYNTHASE N-TERMINAL DOMAIN-CONTAINING PROTEIN"/>
    <property type="match status" value="1"/>
</dbReference>
<keyword evidence="3" id="KW-1185">Reference proteome</keyword>
<dbReference type="EMBL" id="SPHZ02000003">
    <property type="protein sequence ID" value="KAF0924893.1"/>
    <property type="molecule type" value="Genomic_DNA"/>
</dbReference>
<dbReference type="AlphaFoldDB" id="A0A6G1ELM2"/>
<protein>
    <recommendedName>
        <fullName evidence="1">Disease resistance protein At4g27190-like leucine-rich repeats domain-containing protein</fullName>
    </recommendedName>
</protein>
<name>A0A6G1ELM2_9ORYZ</name>
<dbReference type="PANTHER" id="PTHR33463">
    <property type="entry name" value="NB-ARC DOMAIN-CONTAINING PROTEIN-RELATED"/>
    <property type="match status" value="1"/>
</dbReference>
<dbReference type="InterPro" id="IPR057135">
    <property type="entry name" value="At4g27190-like_LRR"/>
</dbReference>
<dbReference type="Proteomes" id="UP000479710">
    <property type="component" value="Unassembled WGS sequence"/>
</dbReference>
<dbReference type="OrthoDB" id="668085at2759"/>
<dbReference type="InterPro" id="IPR050905">
    <property type="entry name" value="Plant_NBS-LRR"/>
</dbReference>
<dbReference type="SUPFAM" id="SSF52047">
    <property type="entry name" value="RNI-like"/>
    <property type="match status" value="1"/>
</dbReference>
<reference evidence="2 3" key="1">
    <citation type="submission" date="2019-11" db="EMBL/GenBank/DDBJ databases">
        <title>Whole genome sequence of Oryza granulata.</title>
        <authorList>
            <person name="Li W."/>
        </authorList>
    </citation>
    <scope>NUCLEOTIDE SEQUENCE [LARGE SCALE GENOMIC DNA]</scope>
    <source>
        <strain evidence="3">cv. Menghai</strain>
        <tissue evidence="2">Leaf</tissue>
    </source>
</reference>
<comment type="caution">
    <text evidence="2">The sequence shown here is derived from an EMBL/GenBank/DDBJ whole genome shotgun (WGS) entry which is preliminary data.</text>
</comment>
<evidence type="ECO:0000313" key="3">
    <source>
        <dbReference type="Proteomes" id="UP000479710"/>
    </source>
</evidence>
<dbReference type="Gene3D" id="3.80.10.10">
    <property type="entry name" value="Ribonuclease Inhibitor"/>
    <property type="match status" value="1"/>
</dbReference>
<dbReference type="Pfam" id="PF23247">
    <property type="entry name" value="LRR_RPS2"/>
    <property type="match status" value="1"/>
</dbReference>
<dbReference type="InterPro" id="IPR032675">
    <property type="entry name" value="LRR_dom_sf"/>
</dbReference>
<proteinExistence type="predicted"/>
<feature type="domain" description="Disease resistance protein At4g27190-like leucine-rich repeats" evidence="1">
    <location>
        <begin position="411"/>
        <end position="511"/>
    </location>
</feature>
<sequence>MEQQLVAAVAEELGLLDQQYHRLKQDVVERHYFSWGLSGYDDLVSYLDIVLVPRINAKLSNKKYLLVVENLYEVIELNGLIYRMGLPPAPGWTQSAWVMSTTSREVRDKIKSAGDEVVYGSFSDDEIMVLIPFALHQSAKHISKAVGQEDNEEHWNRVAIRCFHYALLFFPQHHEPPHADNNSSTITKDELIRQWAAQGFLTTSKPRTVQENIHSKSIRHHDDVYQVGNVILQAFLDFYNNTRDSVLRGDLFQSFYVQVAPCTVNIRRLEDEQDMLANKLQELAQKKSPYGDVYHRYMAEEVSVVSMATPPIRQTTRHVEMFAMDRYPHGLKYLLDVVKSITVTDDTYVSCLTDLSNLHELEDCKLRLCHEMKFVFEEAEYLGGALQNARVSQLKSLIHFYSPSLFYGCEFRSLKHLHLEYCPRLEGIMPRGSALPSLTTLDILFCYNLKTIFYQHPILERAINYQLPSLRWMRLQELPLLKRLHDNVDAVLSAPAWKELHVRGCWSLHCLPRLLRENPSRAVEVSGERA</sequence>
<evidence type="ECO:0000259" key="1">
    <source>
        <dbReference type="Pfam" id="PF23247"/>
    </source>
</evidence>
<accession>A0A6G1ELM2</accession>
<evidence type="ECO:0000313" key="2">
    <source>
        <dbReference type="EMBL" id="KAF0924893.1"/>
    </source>
</evidence>
<organism evidence="2 3">
    <name type="scientific">Oryza meyeriana var. granulata</name>
    <dbReference type="NCBI Taxonomy" id="110450"/>
    <lineage>
        <taxon>Eukaryota</taxon>
        <taxon>Viridiplantae</taxon>
        <taxon>Streptophyta</taxon>
        <taxon>Embryophyta</taxon>
        <taxon>Tracheophyta</taxon>
        <taxon>Spermatophyta</taxon>
        <taxon>Magnoliopsida</taxon>
        <taxon>Liliopsida</taxon>
        <taxon>Poales</taxon>
        <taxon>Poaceae</taxon>
        <taxon>BOP clade</taxon>
        <taxon>Oryzoideae</taxon>
        <taxon>Oryzeae</taxon>
        <taxon>Oryzinae</taxon>
        <taxon>Oryza</taxon>
        <taxon>Oryza meyeriana</taxon>
    </lineage>
</organism>